<dbReference type="PANTHER" id="PTHR11895">
    <property type="entry name" value="TRANSAMIDASE"/>
    <property type="match status" value="1"/>
</dbReference>
<feature type="domain" description="Amidase" evidence="1">
    <location>
        <begin position="101"/>
        <end position="552"/>
    </location>
</feature>
<evidence type="ECO:0000313" key="3">
    <source>
        <dbReference type="Proteomes" id="UP000050424"/>
    </source>
</evidence>
<dbReference type="InterPro" id="IPR000120">
    <property type="entry name" value="Amidase"/>
</dbReference>
<comment type="caution">
    <text evidence="2">The sequence shown here is derived from an EMBL/GenBank/DDBJ whole genome shotgun (WGS) entry which is preliminary data.</text>
</comment>
<evidence type="ECO:0000313" key="2">
    <source>
        <dbReference type="EMBL" id="KPM42683.1"/>
    </source>
</evidence>
<dbReference type="SUPFAM" id="SSF75304">
    <property type="entry name" value="Amidase signature (AS) enzymes"/>
    <property type="match status" value="1"/>
</dbReference>
<dbReference type="EMBL" id="LKCW01000044">
    <property type="protein sequence ID" value="KPM42683.1"/>
    <property type="molecule type" value="Genomic_DNA"/>
</dbReference>
<gene>
    <name evidence="2" type="ORF">AK830_g3844</name>
</gene>
<reference evidence="2 3" key="1">
    <citation type="submission" date="2015-09" db="EMBL/GenBank/DDBJ databases">
        <title>Draft genome of a European isolate of the apple canker pathogen Neonectria ditissima.</title>
        <authorList>
            <person name="Gomez-Cortecero A."/>
            <person name="Harrison R.J."/>
            <person name="Armitage A.D."/>
        </authorList>
    </citation>
    <scope>NUCLEOTIDE SEQUENCE [LARGE SCALE GENOMIC DNA]</scope>
    <source>
        <strain evidence="2 3">R09/05</strain>
    </source>
</reference>
<protein>
    <recommendedName>
        <fullName evidence="1">Amidase domain-containing protein</fullName>
    </recommendedName>
</protein>
<dbReference type="STRING" id="78410.A0A0P7B7X1"/>
<dbReference type="Proteomes" id="UP000050424">
    <property type="component" value="Unassembled WGS sequence"/>
</dbReference>
<dbReference type="OrthoDB" id="1879366at2759"/>
<name>A0A0P7B7X1_9HYPO</name>
<dbReference type="AlphaFoldDB" id="A0A0P7B7X1"/>
<dbReference type="InterPro" id="IPR023631">
    <property type="entry name" value="Amidase_dom"/>
</dbReference>
<dbReference type="Pfam" id="PF01425">
    <property type="entry name" value="Amidase"/>
    <property type="match status" value="1"/>
</dbReference>
<dbReference type="PANTHER" id="PTHR11895:SF171">
    <property type="entry name" value="AMIDASE DOMAIN-CONTAINING PROTEIN"/>
    <property type="match status" value="1"/>
</dbReference>
<keyword evidence="3" id="KW-1185">Reference proteome</keyword>
<organism evidence="2 3">
    <name type="scientific">Neonectria ditissima</name>
    <dbReference type="NCBI Taxonomy" id="78410"/>
    <lineage>
        <taxon>Eukaryota</taxon>
        <taxon>Fungi</taxon>
        <taxon>Dikarya</taxon>
        <taxon>Ascomycota</taxon>
        <taxon>Pezizomycotina</taxon>
        <taxon>Sordariomycetes</taxon>
        <taxon>Hypocreomycetidae</taxon>
        <taxon>Hypocreales</taxon>
        <taxon>Nectriaceae</taxon>
        <taxon>Neonectria</taxon>
    </lineage>
</organism>
<proteinExistence type="predicted"/>
<sequence>MSIFSLSTDFRSATDVNDLRRLANQVGFDINEDQDADDYLLLLKSLESVMQSVKDGPDYIPASLKPYPAAEDRAYWKPDAADNPLNAWSHRCNLRSDNCTSDLLKGKTIVIKDNISVGGLPTTLGTFPQMLSQTGTFPISPIDATVVSRILAAGAIIKGSSTCESFCASPLSFTSATGPVHNPLLHGYTAGGSSSGSCALVAAGVLPLELRGSLGETSQLAIGSDQAGSVRIPACYNGIYGLKPTFGLVPYTGAASMTPMIDHLGPIASTLEDIAALLKVMAGYDGLDSRMTPESPLLDQVKDYPKLLADFRKRLATKKESSPRLRVGLLTESFTVAGLSREVGQTVQKTAASFFEAAGAEVVQVSVPMHLDGPAIWTASTRPSMSQWLCQGKPSGYLSYLAPHIHPTWPPTQKTYELLKSSNPAVVNIMLSEEFANEKFGPAVEAKAHRKIHELRAAYDSVLETVDVLVTPCAPDIAMPHPKSTDEQGNKYTVLERLSVAVGVTNNTCPFNITGHPAISVPCGHLPVPDHEDVRLPVGMQIIGKRWDDSSVILAAALFEEGRRLVAK</sequence>
<dbReference type="Gene3D" id="3.90.1300.10">
    <property type="entry name" value="Amidase signature (AS) domain"/>
    <property type="match status" value="1"/>
</dbReference>
<accession>A0A0P7B7X1</accession>
<dbReference type="InterPro" id="IPR036928">
    <property type="entry name" value="AS_sf"/>
</dbReference>
<dbReference type="GO" id="GO:0003824">
    <property type="term" value="F:catalytic activity"/>
    <property type="evidence" value="ECO:0007669"/>
    <property type="project" value="InterPro"/>
</dbReference>
<evidence type="ECO:0000259" key="1">
    <source>
        <dbReference type="Pfam" id="PF01425"/>
    </source>
</evidence>